<feature type="region of interest" description="Disordered" evidence="1">
    <location>
        <begin position="1"/>
        <end position="61"/>
    </location>
</feature>
<name>A0ABX0JHF0_9BACL</name>
<comment type="caution">
    <text evidence="2">The sequence shown here is derived from an EMBL/GenBank/DDBJ whole genome shotgun (WGS) entry which is preliminary data.</text>
</comment>
<evidence type="ECO:0000313" key="2">
    <source>
        <dbReference type="EMBL" id="NHN34998.1"/>
    </source>
</evidence>
<dbReference type="Proteomes" id="UP001165962">
    <property type="component" value="Unassembled WGS sequence"/>
</dbReference>
<feature type="compositionally biased region" description="Basic and acidic residues" evidence="1">
    <location>
        <begin position="1"/>
        <end position="10"/>
    </location>
</feature>
<accession>A0ABX0JHF0</accession>
<organism evidence="2 3">
    <name type="scientific">Paenibacillus agricola</name>
    <dbReference type="NCBI Taxonomy" id="2716264"/>
    <lineage>
        <taxon>Bacteria</taxon>
        <taxon>Bacillati</taxon>
        <taxon>Bacillota</taxon>
        <taxon>Bacilli</taxon>
        <taxon>Bacillales</taxon>
        <taxon>Paenibacillaceae</taxon>
        <taxon>Paenibacillus</taxon>
    </lineage>
</organism>
<proteinExistence type="predicted"/>
<sequence>MEKNRRETVIHSEGQNVMNGDEAAISSSLDGQEGIQDESEPGPMERTKEVMENIGIKINSF</sequence>
<dbReference type="EMBL" id="JAAOIW010000025">
    <property type="protein sequence ID" value="NHN34998.1"/>
    <property type="molecule type" value="Genomic_DNA"/>
</dbReference>
<evidence type="ECO:0000313" key="3">
    <source>
        <dbReference type="Proteomes" id="UP001165962"/>
    </source>
</evidence>
<dbReference type="RefSeq" id="WP_166157016.1">
    <property type="nucleotide sequence ID" value="NZ_JAAOIW010000025.1"/>
</dbReference>
<protein>
    <submittedName>
        <fullName evidence="2">Uncharacterized protein</fullName>
    </submittedName>
</protein>
<gene>
    <name evidence="2" type="ORF">G9U52_35265</name>
</gene>
<keyword evidence="3" id="KW-1185">Reference proteome</keyword>
<evidence type="ECO:0000256" key="1">
    <source>
        <dbReference type="SAM" id="MobiDB-lite"/>
    </source>
</evidence>
<reference evidence="2" key="1">
    <citation type="submission" date="2020-03" db="EMBL/GenBank/DDBJ databases">
        <title>Draft sequencing of Paenibacilllus sp. S3N08.</title>
        <authorList>
            <person name="Kim D.-U."/>
        </authorList>
    </citation>
    <scope>NUCLEOTIDE SEQUENCE</scope>
    <source>
        <strain evidence="2">S3N08</strain>
    </source>
</reference>